<dbReference type="PROSITE" id="PS52041">
    <property type="entry name" value="TOPO_IIB"/>
    <property type="match status" value="1"/>
</dbReference>
<evidence type="ECO:0000259" key="13">
    <source>
        <dbReference type="Pfam" id="PF04406"/>
    </source>
</evidence>
<evidence type="ECO:0000256" key="8">
    <source>
        <dbReference type="ARBA" id="ARBA00023029"/>
    </source>
</evidence>
<dbReference type="Proteomes" id="UP000008136">
    <property type="component" value="Chromosome"/>
</dbReference>
<dbReference type="InterPro" id="IPR036078">
    <property type="entry name" value="Spo11/TopoVI_A_sf"/>
</dbReference>
<evidence type="ECO:0000259" key="15">
    <source>
        <dbReference type="Pfam" id="PF21180"/>
    </source>
</evidence>
<evidence type="ECO:0000256" key="1">
    <source>
        <dbReference type="ARBA" id="ARBA00000185"/>
    </source>
</evidence>
<feature type="domain" description="Topoisomerase 6 subunit A/Spo11 TOPRIM" evidence="15">
    <location>
        <begin position="208"/>
        <end position="374"/>
    </location>
</feature>
<dbReference type="CDD" id="cd00223">
    <property type="entry name" value="TOPRIM_TopoIIB_SPO"/>
    <property type="match status" value="1"/>
</dbReference>
<keyword evidence="17" id="KW-1185">Reference proteome</keyword>
<dbReference type="GO" id="GO:0003918">
    <property type="term" value="F:DNA topoisomerase type II (double strand cut, ATP-hydrolyzing) activity"/>
    <property type="evidence" value="ECO:0007669"/>
    <property type="project" value="UniProtKB-UniRule"/>
</dbReference>
<accession>F2KNH2</accession>
<gene>
    <name evidence="11" type="primary">top6A</name>
    <name evidence="16" type="ordered locus">Arcve_1370</name>
</gene>
<reference evidence="16 17" key="1">
    <citation type="submission" date="2011-03" db="EMBL/GenBank/DDBJ databases">
        <title>The complete genome of Archaeoglobus veneficus SNP6.</title>
        <authorList>
            <consortium name="US DOE Joint Genome Institute (JGI-PGF)"/>
            <person name="Lucas S."/>
            <person name="Copeland A."/>
            <person name="Lapidus A."/>
            <person name="Bruce D."/>
            <person name="Goodwin L."/>
            <person name="Pitluck S."/>
            <person name="Kyrpides N."/>
            <person name="Mavromatis K."/>
            <person name="Pagani I."/>
            <person name="Ivanova N."/>
            <person name="Mikhailova N."/>
            <person name="Lu M."/>
            <person name="Detter J.C."/>
            <person name="Tapia R."/>
            <person name="Han C."/>
            <person name="Land M."/>
            <person name="Hauser L."/>
            <person name="Markowitz V."/>
            <person name="Cheng J.-F."/>
            <person name="Hugenholtz P."/>
            <person name="Woyke T."/>
            <person name="Wu D."/>
            <person name="Spring S."/>
            <person name="Brambilla E."/>
            <person name="Klenk H.-P."/>
            <person name="Eisen J.A."/>
        </authorList>
    </citation>
    <scope>NUCLEOTIDE SEQUENCE [LARGE SCALE GENOMIC DNA]</scope>
    <source>
        <strain evidence="17">SNP6</strain>
    </source>
</reference>
<dbReference type="GO" id="GO:0006260">
    <property type="term" value="P:DNA replication"/>
    <property type="evidence" value="ECO:0007669"/>
    <property type="project" value="UniProtKB-UniRule"/>
</dbReference>
<dbReference type="Gene3D" id="3.40.1360.10">
    <property type="match status" value="1"/>
</dbReference>
<dbReference type="Pfam" id="PF04406">
    <property type="entry name" value="TP6A_N"/>
    <property type="match status" value="1"/>
</dbReference>
<evidence type="ECO:0000313" key="16">
    <source>
        <dbReference type="EMBL" id="AEA47374.1"/>
    </source>
</evidence>
<dbReference type="GO" id="GO:0005694">
    <property type="term" value="C:chromosome"/>
    <property type="evidence" value="ECO:0007669"/>
    <property type="project" value="InterPro"/>
</dbReference>
<organism evidence="16 17">
    <name type="scientific">Archaeoglobus veneficus (strain DSM 11195 / SNP6)</name>
    <dbReference type="NCBI Taxonomy" id="693661"/>
    <lineage>
        <taxon>Archaea</taxon>
        <taxon>Methanobacteriati</taxon>
        <taxon>Methanobacteriota</taxon>
        <taxon>Archaeoglobi</taxon>
        <taxon>Archaeoglobales</taxon>
        <taxon>Archaeoglobaceae</taxon>
        <taxon>Archaeoglobus</taxon>
    </lineage>
</organism>
<keyword evidence="10 11" id="KW-0413">Isomerase</keyword>
<feature type="binding site" evidence="11">
    <location>
        <position position="213"/>
    </location>
    <ligand>
        <name>Mg(2+)</name>
        <dbReference type="ChEBI" id="CHEBI:18420"/>
    </ligand>
</feature>
<dbReference type="EC" id="5.6.2.2" evidence="11"/>
<comment type="catalytic activity">
    <reaction evidence="1 11 12">
        <text>ATP-dependent breakage, passage and rejoining of double-stranded DNA.</text>
        <dbReference type="EC" id="5.6.2.2"/>
    </reaction>
</comment>
<dbReference type="EMBL" id="CP002588">
    <property type="protein sequence ID" value="AEA47374.1"/>
    <property type="molecule type" value="Genomic_DNA"/>
</dbReference>
<dbReference type="GO" id="GO:0005524">
    <property type="term" value="F:ATP binding"/>
    <property type="evidence" value="ECO:0007669"/>
    <property type="project" value="UniProtKB-KW"/>
</dbReference>
<dbReference type="KEGG" id="ave:Arcve_1370"/>
<evidence type="ECO:0000256" key="12">
    <source>
        <dbReference type="PROSITE-ProRule" id="PRU01385"/>
    </source>
</evidence>
<evidence type="ECO:0000256" key="6">
    <source>
        <dbReference type="ARBA" id="ARBA00022840"/>
    </source>
</evidence>
<comment type="similarity">
    <text evidence="3 11 12">Belongs to the TOP6A family.</text>
</comment>
<dbReference type="GO" id="GO:0003677">
    <property type="term" value="F:DNA binding"/>
    <property type="evidence" value="ECO:0007669"/>
    <property type="project" value="UniProtKB-UniRule"/>
</dbReference>
<dbReference type="GO" id="GO:0006265">
    <property type="term" value="P:DNA topological change"/>
    <property type="evidence" value="ECO:0007669"/>
    <property type="project" value="UniProtKB-UniRule"/>
</dbReference>
<feature type="active site" description="O-(5'-phospho-DNA)-tyrosine intermediate" evidence="11 12">
    <location>
        <position position="117"/>
    </location>
</feature>
<comment type="cofactor">
    <cofactor evidence="2 11">
        <name>Mg(2+)</name>
        <dbReference type="ChEBI" id="CHEBI:18420"/>
    </cofactor>
</comment>
<dbReference type="Gene3D" id="1.10.10.10">
    <property type="entry name" value="Winged helix-like DNA-binding domain superfamily/Winged helix DNA-binding domain"/>
    <property type="match status" value="1"/>
</dbReference>
<dbReference type="Pfam" id="PF21180">
    <property type="entry name" value="TOP6A-Spo11_Toprim"/>
    <property type="match status" value="1"/>
</dbReference>
<dbReference type="PRINTS" id="PR01550">
    <property type="entry name" value="TOP6AFAMILY"/>
</dbReference>
<dbReference type="SUPFAM" id="SSF56726">
    <property type="entry name" value="DNA topoisomerase IV, alpha subunit"/>
    <property type="match status" value="1"/>
</dbReference>
<feature type="binding site" evidence="11">
    <location>
        <position position="265"/>
    </location>
    <ligand>
        <name>Mg(2+)</name>
        <dbReference type="ChEBI" id="CHEBI:18420"/>
    </ligand>
</feature>
<dbReference type="InterPro" id="IPR049333">
    <property type="entry name" value="Topo_VI_alpha"/>
</dbReference>
<name>F2KNH2_ARCVS</name>
<dbReference type="NCBIfam" id="NF003332">
    <property type="entry name" value="PRK04342.1-1"/>
    <property type="match status" value="1"/>
</dbReference>
<dbReference type="eggNOG" id="arCOG04143">
    <property type="taxonomic scope" value="Archaea"/>
</dbReference>
<evidence type="ECO:0000256" key="11">
    <source>
        <dbReference type="HAMAP-Rule" id="MF_00132"/>
    </source>
</evidence>
<evidence type="ECO:0000256" key="4">
    <source>
        <dbReference type="ARBA" id="ARBA00022723"/>
    </source>
</evidence>
<keyword evidence="7 11" id="KW-0460">Magnesium</keyword>
<dbReference type="InterPro" id="IPR036388">
    <property type="entry name" value="WH-like_DNA-bd_sf"/>
</dbReference>
<dbReference type="InterPro" id="IPR002815">
    <property type="entry name" value="Spo11/TopoVI_A"/>
</dbReference>
<dbReference type="AlphaFoldDB" id="F2KNH2"/>
<evidence type="ECO:0000256" key="3">
    <source>
        <dbReference type="ARBA" id="ARBA00006559"/>
    </source>
</evidence>
<dbReference type="GO" id="GO:0000287">
    <property type="term" value="F:magnesium ion binding"/>
    <property type="evidence" value="ECO:0007669"/>
    <property type="project" value="UniProtKB-UniRule"/>
</dbReference>
<sequence>MGKPAKQHGKLFLPDIEFYYVKDIEARCLASLLGIAESMYNQMKEGRVPELKIATRTKYNIEYNEDSEVWVYGDRRSVRSAKTVKGAYMLLRMAYVIGFLKEQLNANKSSTLRELYYISENWGMAKFNEQQESDRLVEDLEILTAFQREHFHIRPEEDGATVIGPLRIREETRRGMREIHCQDDVGEGGYQIPVNVDKIEFVDHDAKFVIAIETGGMRDRLVENGFDEKFDAIIVHLKGQPARSTRRLLRRLNTELGLPVVVFTDGDPWSYRIYASVAYGSIKSAHLSEYLATPAAKFVGIRPSDIVKYELPSDKLTDQDIKALNAILQDPRFNTEFWKKEVTLQLELGKKSEQQALAKYGLDYVTDVYLPERLTELGII</sequence>
<proteinExistence type="inferred from homology"/>
<keyword evidence="9 11" id="KW-0238">DNA-binding</keyword>
<dbReference type="InterPro" id="IPR013049">
    <property type="entry name" value="Spo11/TopoVI_A_N"/>
</dbReference>
<protein>
    <recommendedName>
        <fullName evidence="11">Type 2 DNA topoisomerase 6 subunit A</fullName>
        <ecNumber evidence="11">5.6.2.2</ecNumber>
    </recommendedName>
    <alternativeName>
        <fullName evidence="11">Type II DNA topoisomerase VI subunit A</fullName>
    </alternativeName>
</protein>
<keyword evidence="8 11" id="KW-0799">Topoisomerase</keyword>
<evidence type="ECO:0000313" key="17">
    <source>
        <dbReference type="Proteomes" id="UP000008136"/>
    </source>
</evidence>
<comment type="subunit">
    <text evidence="11">Homodimer. Heterotetramer of two Top6A and two Top6B chains.</text>
</comment>
<feature type="domain" description="Spo11/DNA topoisomerase VI subunit A N-terminal" evidence="13">
    <location>
        <begin position="90"/>
        <end position="153"/>
    </location>
</feature>
<dbReference type="PRINTS" id="PR01552">
    <property type="entry name" value="TPISMRASE6A"/>
</dbReference>
<keyword evidence="4 11" id="KW-0479">Metal-binding</keyword>
<keyword evidence="6 11" id="KW-0067">ATP-binding</keyword>
<dbReference type="STRING" id="693661.Arcve_1370"/>
<evidence type="ECO:0000256" key="10">
    <source>
        <dbReference type="ARBA" id="ARBA00023235"/>
    </source>
</evidence>
<dbReference type="FunFam" id="3.40.1360.10:FF:000011">
    <property type="entry name" value="Type 2 DNA topoisomerase 6 subunit A"/>
    <property type="match status" value="1"/>
</dbReference>
<dbReference type="PANTHER" id="PTHR10848:SF0">
    <property type="entry name" value="MEIOTIC RECOMBINATION PROTEIN SPO11"/>
    <property type="match status" value="1"/>
</dbReference>
<keyword evidence="5 11" id="KW-0547">Nucleotide-binding</keyword>
<comment type="function">
    <text evidence="11">Relaxes both positive and negative superturns and exhibits a strong decatenase activity.</text>
</comment>
<feature type="domain" description="Type II DNA topoisomerase VI subunit A all-beta" evidence="14">
    <location>
        <begin position="156"/>
        <end position="205"/>
    </location>
</feature>
<dbReference type="Pfam" id="PF20768">
    <property type="entry name" value="Topo_VI_alpha"/>
    <property type="match status" value="1"/>
</dbReference>
<evidence type="ECO:0000256" key="9">
    <source>
        <dbReference type="ARBA" id="ARBA00023125"/>
    </source>
</evidence>
<evidence type="ECO:0000259" key="14">
    <source>
        <dbReference type="Pfam" id="PF20768"/>
    </source>
</evidence>
<evidence type="ECO:0000256" key="5">
    <source>
        <dbReference type="ARBA" id="ARBA00022741"/>
    </source>
</evidence>
<dbReference type="HAMAP" id="MF_00132">
    <property type="entry name" value="Top6A"/>
    <property type="match status" value="1"/>
</dbReference>
<dbReference type="InterPro" id="IPR034136">
    <property type="entry name" value="TOPRIM_Topo6A/Spo11"/>
</dbReference>
<evidence type="ECO:0000256" key="7">
    <source>
        <dbReference type="ARBA" id="ARBA00022842"/>
    </source>
</evidence>
<evidence type="ECO:0000256" key="2">
    <source>
        <dbReference type="ARBA" id="ARBA00001946"/>
    </source>
</evidence>
<dbReference type="InterPro" id="IPR004085">
    <property type="entry name" value="TopoVI_A"/>
</dbReference>
<dbReference type="PANTHER" id="PTHR10848">
    <property type="entry name" value="MEIOTIC RECOMBINATION PROTEIN SPO11"/>
    <property type="match status" value="1"/>
</dbReference>
<dbReference type="HOGENOM" id="CLU_037229_1_0_2"/>